<accession>A0ABP3M693</accession>
<keyword evidence="1 2" id="KW-0732">Signal</keyword>
<dbReference type="Proteomes" id="UP001500729">
    <property type="component" value="Unassembled WGS sequence"/>
</dbReference>
<feature type="chain" id="PRO_5046020588" evidence="2">
    <location>
        <begin position="27"/>
        <end position="231"/>
    </location>
</feature>
<reference evidence="4" key="1">
    <citation type="journal article" date="2019" name="Int. J. Syst. Evol. Microbiol.">
        <title>The Global Catalogue of Microorganisms (GCM) 10K type strain sequencing project: providing services to taxonomists for standard genome sequencing and annotation.</title>
        <authorList>
            <consortium name="The Broad Institute Genomics Platform"/>
            <consortium name="The Broad Institute Genome Sequencing Center for Infectious Disease"/>
            <person name="Wu L."/>
            <person name="Ma J."/>
        </authorList>
    </citation>
    <scope>NUCLEOTIDE SEQUENCE [LARGE SCALE GENOMIC DNA]</scope>
    <source>
        <strain evidence="4">JCM 10303</strain>
    </source>
</reference>
<dbReference type="Gene3D" id="3.40.50.1000">
    <property type="entry name" value="HAD superfamily/HAD-like"/>
    <property type="match status" value="1"/>
</dbReference>
<comment type="caution">
    <text evidence="3">The sequence shown here is derived from an EMBL/GenBank/DDBJ whole genome shotgun (WGS) entry which is preliminary data.</text>
</comment>
<dbReference type="PANTHER" id="PTHR31284:SF10">
    <property type="entry name" value="ACID PHOSPHATASE-LIKE PROTEIN"/>
    <property type="match status" value="1"/>
</dbReference>
<dbReference type="Pfam" id="PF03767">
    <property type="entry name" value="Acid_phosphat_B"/>
    <property type="match status" value="1"/>
</dbReference>
<gene>
    <name evidence="3" type="ORF">GCM10009533_11280</name>
</gene>
<evidence type="ECO:0000313" key="3">
    <source>
        <dbReference type="EMBL" id="GAA0514121.1"/>
    </source>
</evidence>
<dbReference type="SUPFAM" id="SSF56784">
    <property type="entry name" value="HAD-like"/>
    <property type="match status" value="1"/>
</dbReference>
<evidence type="ECO:0000256" key="2">
    <source>
        <dbReference type="SAM" id="SignalP"/>
    </source>
</evidence>
<dbReference type="RefSeq" id="WP_009945579.1">
    <property type="nucleotide sequence ID" value="NZ_BAAAGS010000005.1"/>
</dbReference>
<protein>
    <submittedName>
        <fullName evidence="3">HAD family acid phosphatase</fullName>
    </submittedName>
</protein>
<dbReference type="PANTHER" id="PTHR31284">
    <property type="entry name" value="ACID PHOSPHATASE-LIKE PROTEIN"/>
    <property type="match status" value="1"/>
</dbReference>
<evidence type="ECO:0000256" key="1">
    <source>
        <dbReference type="ARBA" id="ARBA00022729"/>
    </source>
</evidence>
<organism evidence="3 4">
    <name type="scientific">Saccharopolyspora erythraea</name>
    <name type="common">Streptomyces erythraeus</name>
    <dbReference type="NCBI Taxonomy" id="1836"/>
    <lineage>
        <taxon>Bacteria</taxon>
        <taxon>Bacillati</taxon>
        <taxon>Actinomycetota</taxon>
        <taxon>Actinomycetes</taxon>
        <taxon>Pseudonocardiales</taxon>
        <taxon>Pseudonocardiaceae</taxon>
        <taxon>Saccharopolyspora</taxon>
    </lineage>
</organism>
<dbReference type="InterPro" id="IPR005519">
    <property type="entry name" value="Acid_phosphat_B-like"/>
</dbReference>
<name>A0ABP3M693_SACER</name>
<sequence>MATNRNAVVLSALGLTALLASGCAAAHGSTARSAEPTPNLHYLKKSISEYHDSGRWDADIARADQRAREYLERRLAEGVPNPAIVLDIDETSLSTYGYEAEHDFGYMPEEFDRYVLDRAPTAIPATRDLVGYAHSRGVAVFFVTGRREDPRMREATAQDLREEGYPQPAGLFLRPEGDHDPSVVPYKSGAREGIEQQGYRIVLNVGDQDADLAGGHAERGVKLPNPIYRTP</sequence>
<dbReference type="EMBL" id="BAAAGS010000005">
    <property type="protein sequence ID" value="GAA0514121.1"/>
    <property type="molecule type" value="Genomic_DNA"/>
</dbReference>
<proteinExistence type="predicted"/>
<evidence type="ECO:0000313" key="4">
    <source>
        <dbReference type="Proteomes" id="UP001500729"/>
    </source>
</evidence>
<dbReference type="PROSITE" id="PS51257">
    <property type="entry name" value="PROKAR_LIPOPROTEIN"/>
    <property type="match status" value="1"/>
</dbReference>
<feature type="signal peptide" evidence="2">
    <location>
        <begin position="1"/>
        <end position="26"/>
    </location>
</feature>
<keyword evidence="4" id="KW-1185">Reference proteome</keyword>
<dbReference type="InterPro" id="IPR036412">
    <property type="entry name" value="HAD-like_sf"/>
</dbReference>
<dbReference type="InterPro" id="IPR023214">
    <property type="entry name" value="HAD_sf"/>
</dbReference>